<dbReference type="SUPFAM" id="SSF159501">
    <property type="entry name" value="EreA/ChaN-like"/>
    <property type="match status" value="1"/>
</dbReference>
<gene>
    <name evidence="1" type="ORF">ADICEAN_04098</name>
</gene>
<dbReference type="InterPro" id="IPR052036">
    <property type="entry name" value="Hydrolase/PRTase-associated"/>
</dbReference>
<dbReference type="PANTHER" id="PTHR31299">
    <property type="entry name" value="ESTERASE, PUTATIVE (AFU_ORTHOLOGUE AFUA_1G05850)-RELATED"/>
    <property type="match status" value="1"/>
</dbReference>
<dbReference type="Proteomes" id="UP000011910">
    <property type="component" value="Unassembled WGS sequence"/>
</dbReference>
<dbReference type="STRING" id="1279009.ADICEAN_04098"/>
<name>M7NG59_9BACT</name>
<evidence type="ECO:0000313" key="1">
    <source>
        <dbReference type="EMBL" id="EMR00785.1"/>
    </source>
</evidence>
<dbReference type="AlphaFoldDB" id="M7NG59"/>
<sequence length="145" mass="16283">MAAGGLWNLGQLARQQLGPEQVKLVGLGAFEGSVTAGRYWGAPLEHMQLPPAREGSWEETLQQAGNSFYLLSKEIAHTNAVQQKVLHRAVGVVYNPEQERRSNYVPSRITKRYDAFLFFKNSQALHPLRQEEAESGLPDTYPWGF</sequence>
<reference evidence="1 2" key="1">
    <citation type="journal article" date="2013" name="Genome Announc.">
        <title>Draft Genome Sequence of Cesiribacter andamanensis Strain AMV16T, Isolated from a Soil Sample from a Mud Volcano in the Andaman Islands, India.</title>
        <authorList>
            <person name="Shivaji S."/>
            <person name="Ara S."/>
            <person name="Begum Z."/>
            <person name="Srinivas T.N."/>
            <person name="Singh A."/>
            <person name="Kumar Pinnaka A."/>
        </authorList>
    </citation>
    <scope>NUCLEOTIDE SEQUENCE [LARGE SCALE GENOMIC DNA]</scope>
    <source>
        <strain evidence="1 2">AMV16</strain>
    </source>
</reference>
<comment type="caution">
    <text evidence="1">The sequence shown here is derived from an EMBL/GenBank/DDBJ whole genome shotgun (WGS) entry which is preliminary data.</text>
</comment>
<dbReference type="EMBL" id="AODQ01000188">
    <property type="protein sequence ID" value="EMR00785.1"/>
    <property type="molecule type" value="Genomic_DNA"/>
</dbReference>
<accession>M7NG59</accession>
<dbReference type="Pfam" id="PF05139">
    <property type="entry name" value="Erythro_esteras"/>
    <property type="match status" value="1"/>
</dbReference>
<dbReference type="OrthoDB" id="9810066at2"/>
<dbReference type="GO" id="GO:0046677">
    <property type="term" value="P:response to antibiotic"/>
    <property type="evidence" value="ECO:0007669"/>
    <property type="project" value="InterPro"/>
</dbReference>
<proteinExistence type="predicted"/>
<dbReference type="Gene3D" id="3.40.1660.10">
    <property type="entry name" value="EreA-like (biosynthetic domain)"/>
    <property type="match status" value="1"/>
</dbReference>
<organism evidence="1 2">
    <name type="scientific">Cesiribacter andamanensis AMV16</name>
    <dbReference type="NCBI Taxonomy" id="1279009"/>
    <lineage>
        <taxon>Bacteria</taxon>
        <taxon>Pseudomonadati</taxon>
        <taxon>Bacteroidota</taxon>
        <taxon>Cytophagia</taxon>
        <taxon>Cytophagales</taxon>
        <taxon>Cesiribacteraceae</taxon>
        <taxon>Cesiribacter</taxon>
    </lineage>
</organism>
<dbReference type="InterPro" id="IPR007815">
    <property type="entry name" value="Emycin_Estase"/>
</dbReference>
<evidence type="ECO:0000313" key="2">
    <source>
        <dbReference type="Proteomes" id="UP000011910"/>
    </source>
</evidence>
<dbReference type="eggNOG" id="COG2312">
    <property type="taxonomic scope" value="Bacteria"/>
</dbReference>
<dbReference type="PANTHER" id="PTHR31299:SF0">
    <property type="entry name" value="ESTERASE, PUTATIVE (AFU_ORTHOLOGUE AFUA_1G05850)-RELATED"/>
    <property type="match status" value="1"/>
</dbReference>
<keyword evidence="2" id="KW-1185">Reference proteome</keyword>
<protein>
    <submittedName>
        <fullName evidence="1">Erythromycin esterase</fullName>
    </submittedName>
</protein>